<comment type="caution">
    <text evidence="2">The sequence shown here is derived from an EMBL/GenBank/DDBJ whole genome shotgun (WGS) entry which is preliminary data.</text>
</comment>
<reference evidence="2" key="1">
    <citation type="journal article" date="2019" name="bioRxiv">
        <title>The Genome of the Zebra Mussel, Dreissena polymorpha: A Resource for Invasive Species Research.</title>
        <authorList>
            <person name="McCartney M.A."/>
            <person name="Auch B."/>
            <person name="Kono T."/>
            <person name="Mallez S."/>
            <person name="Zhang Y."/>
            <person name="Obille A."/>
            <person name="Becker A."/>
            <person name="Abrahante J.E."/>
            <person name="Garbe J."/>
            <person name="Badalamenti J.P."/>
            <person name="Herman A."/>
            <person name="Mangelson H."/>
            <person name="Liachko I."/>
            <person name="Sullivan S."/>
            <person name="Sone E.D."/>
            <person name="Koren S."/>
            <person name="Silverstein K.A.T."/>
            <person name="Beckman K.B."/>
            <person name="Gohl D.M."/>
        </authorList>
    </citation>
    <scope>NUCLEOTIDE SEQUENCE</scope>
    <source>
        <strain evidence="2">Duluth1</strain>
        <tissue evidence="2">Whole animal</tissue>
    </source>
</reference>
<dbReference type="Proteomes" id="UP000828390">
    <property type="component" value="Unassembled WGS sequence"/>
</dbReference>
<dbReference type="AlphaFoldDB" id="A0A9D4CQB1"/>
<accession>A0A9D4CQB1</accession>
<evidence type="ECO:0000313" key="2">
    <source>
        <dbReference type="EMBL" id="KAH3728911.1"/>
    </source>
</evidence>
<evidence type="ECO:0000256" key="1">
    <source>
        <dbReference type="ARBA" id="ARBA00023002"/>
    </source>
</evidence>
<dbReference type="EMBL" id="JAIWYP010000012">
    <property type="protein sequence ID" value="KAH3728911.1"/>
    <property type="molecule type" value="Genomic_DNA"/>
</dbReference>
<name>A0A9D4CQB1_DREPO</name>
<protein>
    <submittedName>
        <fullName evidence="2">Uncharacterized protein</fullName>
    </submittedName>
</protein>
<dbReference type="PANTHER" id="PTHR43157:SF31">
    <property type="entry name" value="PHOSPHATIDYLINOSITOL-GLYCAN BIOSYNTHESIS CLASS F PROTEIN"/>
    <property type="match status" value="1"/>
</dbReference>
<dbReference type="PANTHER" id="PTHR43157">
    <property type="entry name" value="PHOSPHATIDYLINOSITOL-GLYCAN BIOSYNTHESIS CLASS F PROTEIN-RELATED"/>
    <property type="match status" value="1"/>
</dbReference>
<dbReference type="GO" id="GO:0016491">
    <property type="term" value="F:oxidoreductase activity"/>
    <property type="evidence" value="ECO:0007669"/>
    <property type="project" value="UniProtKB-KW"/>
</dbReference>
<sequence length="272" mass="30803">MEKEYKEEKERGTIQGLVDVPELSLVYMHLDLGSFHSTKQFVEDYKTSGRPLHVLICNAGIVKPRPEKTDDGFESMLQVNYLSHFLLIGMLLPMMKGNAVTDDTRIVLVSSDAHRMCGFNLAAINYDDDPKKFSGFDYYGRSKLYQIMQMYSLQRRLKNSHVTITSAHPGTVETEIGRDFKDVKLYQFFLTMTRFFGAMRDPLDGARTIIDLAVNPVYQGVGGHYYKDCSVASVTSTASDVQKQEALWNVTLELLKGHLSEEEIFCLEGADP</sequence>
<gene>
    <name evidence="2" type="ORF">DPMN_054874</name>
</gene>
<reference evidence="2" key="2">
    <citation type="submission" date="2020-11" db="EMBL/GenBank/DDBJ databases">
        <authorList>
            <person name="McCartney M.A."/>
            <person name="Auch B."/>
            <person name="Kono T."/>
            <person name="Mallez S."/>
            <person name="Becker A."/>
            <person name="Gohl D.M."/>
            <person name="Silverstein K.A.T."/>
            <person name="Koren S."/>
            <person name="Bechman K.B."/>
            <person name="Herman A."/>
            <person name="Abrahante J.E."/>
            <person name="Garbe J."/>
        </authorList>
    </citation>
    <scope>NUCLEOTIDE SEQUENCE</scope>
    <source>
        <strain evidence="2">Duluth1</strain>
        <tissue evidence="2">Whole animal</tissue>
    </source>
</reference>
<proteinExistence type="predicted"/>
<dbReference type="InterPro" id="IPR036291">
    <property type="entry name" value="NAD(P)-bd_dom_sf"/>
</dbReference>
<dbReference type="Gene3D" id="3.40.50.720">
    <property type="entry name" value="NAD(P)-binding Rossmann-like Domain"/>
    <property type="match status" value="1"/>
</dbReference>
<keyword evidence="3" id="KW-1185">Reference proteome</keyword>
<dbReference type="Pfam" id="PF00106">
    <property type="entry name" value="adh_short"/>
    <property type="match status" value="1"/>
</dbReference>
<dbReference type="InterPro" id="IPR002347">
    <property type="entry name" value="SDR_fam"/>
</dbReference>
<keyword evidence="1" id="KW-0560">Oxidoreductase</keyword>
<dbReference type="SUPFAM" id="SSF51735">
    <property type="entry name" value="NAD(P)-binding Rossmann-fold domains"/>
    <property type="match status" value="1"/>
</dbReference>
<evidence type="ECO:0000313" key="3">
    <source>
        <dbReference type="Proteomes" id="UP000828390"/>
    </source>
</evidence>
<organism evidence="2 3">
    <name type="scientific">Dreissena polymorpha</name>
    <name type="common">Zebra mussel</name>
    <name type="synonym">Mytilus polymorpha</name>
    <dbReference type="NCBI Taxonomy" id="45954"/>
    <lineage>
        <taxon>Eukaryota</taxon>
        <taxon>Metazoa</taxon>
        <taxon>Spiralia</taxon>
        <taxon>Lophotrochozoa</taxon>
        <taxon>Mollusca</taxon>
        <taxon>Bivalvia</taxon>
        <taxon>Autobranchia</taxon>
        <taxon>Heteroconchia</taxon>
        <taxon>Euheterodonta</taxon>
        <taxon>Imparidentia</taxon>
        <taxon>Neoheterodontei</taxon>
        <taxon>Myida</taxon>
        <taxon>Dreissenoidea</taxon>
        <taxon>Dreissenidae</taxon>
        <taxon>Dreissena</taxon>
    </lineage>
</organism>